<evidence type="ECO:0000313" key="3">
    <source>
        <dbReference type="Proteomes" id="UP000094600"/>
    </source>
</evidence>
<evidence type="ECO:0000313" key="4">
    <source>
        <dbReference type="Proteomes" id="UP000225433"/>
    </source>
</evidence>
<reference evidence="2 4" key="2">
    <citation type="journal article" date="2017" name="Nat. Microbiol.">
        <title>Natural product diversity associated with the nematode symbionts Photorhabdus and Xenorhabdus.</title>
        <authorList>
            <person name="Tobias N.J."/>
            <person name="Wolff H."/>
            <person name="Djahanschiri B."/>
            <person name="Grundmann F."/>
            <person name="Kronenwerth M."/>
            <person name="Shi Y.M."/>
            <person name="Simonyi S."/>
            <person name="Grun P."/>
            <person name="Shapiro-Ilan D."/>
            <person name="Pidot S.J."/>
            <person name="Stinear T.P."/>
            <person name="Ebersberger I."/>
            <person name="Bode H.B."/>
        </authorList>
    </citation>
    <scope>NUCLEOTIDE SEQUENCE [LARGE SCALE GENOMIC DNA]</scope>
    <source>
        <strain evidence="2 4">DSM 17903</strain>
    </source>
</reference>
<dbReference type="KEGG" id="xho:A9255_11245"/>
<dbReference type="OrthoDB" id="6936320at2"/>
<sequence length="155" mass="18325">MLIGPRENEDKIYISDKLVDMTTHGKVIIRGFSDYSDEVDEDFYWKESDVYYEIYDLNIQKMLNEKNNIFHFCMHYNTLSKNCSTVVARILKAGGADRMLDPINRIGYAHNFYWTPKYVAQLCNKLRDRNMARKVKNAIFPSKHRNILRTLAGFR</sequence>
<accession>A0A2G0Q8X3</accession>
<dbReference type="Proteomes" id="UP000094600">
    <property type="component" value="Chromosome"/>
</dbReference>
<name>A0A2G0Q8X3_XENHO</name>
<reference evidence="1 3" key="1">
    <citation type="submission" date="2016-06" db="EMBL/GenBank/DDBJ databases">
        <title>Bacterial characters and pathogenicity of Xenorhabdus hominickii from an entomopathogenic nematode, Steinernema monticolum.</title>
        <authorList>
            <person name="Park Y."/>
            <person name="Kim Y."/>
        </authorList>
    </citation>
    <scope>NUCLEOTIDE SEQUENCE [LARGE SCALE GENOMIC DNA]</scope>
    <source>
        <strain evidence="1 3">ANU1</strain>
    </source>
</reference>
<gene>
    <name evidence="1" type="ORF">A9255_11245</name>
    <name evidence="2" type="ORF">Xhom_02409</name>
</gene>
<evidence type="ECO:0000313" key="2">
    <source>
        <dbReference type="EMBL" id="PHM55661.1"/>
    </source>
</evidence>
<keyword evidence="3" id="KW-1185">Reference proteome</keyword>
<dbReference type="Proteomes" id="UP000225433">
    <property type="component" value="Unassembled WGS sequence"/>
</dbReference>
<dbReference type="EMBL" id="NJAI01000003">
    <property type="protein sequence ID" value="PHM55661.1"/>
    <property type="molecule type" value="Genomic_DNA"/>
</dbReference>
<dbReference type="RefSeq" id="WP_069316786.1">
    <property type="nucleotide sequence ID" value="NZ_CAWNQJ010000057.1"/>
</dbReference>
<dbReference type="AlphaFoldDB" id="A0A2G0Q8X3"/>
<evidence type="ECO:0000313" key="1">
    <source>
        <dbReference type="EMBL" id="AOM41102.1"/>
    </source>
</evidence>
<protein>
    <submittedName>
        <fullName evidence="2">RTX toxin</fullName>
    </submittedName>
</protein>
<dbReference type="EMBL" id="CP016176">
    <property type="protein sequence ID" value="AOM41102.1"/>
    <property type="molecule type" value="Genomic_DNA"/>
</dbReference>
<proteinExistence type="predicted"/>
<organism evidence="2 4">
    <name type="scientific">Xenorhabdus hominickii</name>
    <dbReference type="NCBI Taxonomy" id="351679"/>
    <lineage>
        <taxon>Bacteria</taxon>
        <taxon>Pseudomonadati</taxon>
        <taxon>Pseudomonadota</taxon>
        <taxon>Gammaproteobacteria</taxon>
        <taxon>Enterobacterales</taxon>
        <taxon>Morganellaceae</taxon>
        <taxon>Xenorhabdus</taxon>
    </lineage>
</organism>